<accession>A0AAW1PEF1</accession>
<proteinExistence type="predicted"/>
<organism evidence="2 3">
    <name type="scientific">[Myrmecia] bisecta</name>
    <dbReference type="NCBI Taxonomy" id="41462"/>
    <lineage>
        <taxon>Eukaryota</taxon>
        <taxon>Viridiplantae</taxon>
        <taxon>Chlorophyta</taxon>
        <taxon>core chlorophytes</taxon>
        <taxon>Trebouxiophyceae</taxon>
        <taxon>Trebouxiales</taxon>
        <taxon>Trebouxiaceae</taxon>
        <taxon>Myrmecia</taxon>
    </lineage>
</organism>
<keyword evidence="3" id="KW-1185">Reference proteome</keyword>
<comment type="caution">
    <text evidence="2">The sequence shown here is derived from an EMBL/GenBank/DDBJ whole genome shotgun (WGS) entry which is preliminary data.</text>
</comment>
<feature type="domain" description="CNH" evidence="1">
    <location>
        <begin position="1"/>
        <end position="247"/>
    </location>
</feature>
<dbReference type="GO" id="GO:0006914">
    <property type="term" value="P:autophagy"/>
    <property type="evidence" value="ECO:0007669"/>
    <property type="project" value="TreeGrafter"/>
</dbReference>
<dbReference type="InterPro" id="IPR032914">
    <property type="entry name" value="Vam6/VPS39/TRAP1"/>
</dbReference>
<evidence type="ECO:0000259" key="1">
    <source>
        <dbReference type="PROSITE" id="PS50219"/>
    </source>
</evidence>
<dbReference type="GO" id="GO:0016020">
    <property type="term" value="C:membrane"/>
    <property type="evidence" value="ECO:0007669"/>
    <property type="project" value="TreeGrafter"/>
</dbReference>
<dbReference type="AlphaFoldDB" id="A0AAW1PEF1"/>
<dbReference type="GO" id="GO:0005737">
    <property type="term" value="C:cytoplasm"/>
    <property type="evidence" value="ECO:0007669"/>
    <property type="project" value="TreeGrafter"/>
</dbReference>
<dbReference type="InterPro" id="IPR001180">
    <property type="entry name" value="CNH_dom"/>
</dbReference>
<dbReference type="Pfam" id="PF00780">
    <property type="entry name" value="CNH"/>
    <property type="match status" value="1"/>
</dbReference>
<dbReference type="Pfam" id="PF10367">
    <property type="entry name" value="zf-Vps39_C"/>
    <property type="match status" value="1"/>
</dbReference>
<dbReference type="GO" id="GO:0034058">
    <property type="term" value="P:endosomal vesicle fusion"/>
    <property type="evidence" value="ECO:0007669"/>
    <property type="project" value="TreeGrafter"/>
</dbReference>
<protein>
    <recommendedName>
        <fullName evidence="1">CNH domain-containing protein</fullName>
    </recommendedName>
</protein>
<name>A0AAW1PEF1_9CHLO</name>
<dbReference type="PANTHER" id="PTHR12894:SF43">
    <property type="entry name" value="VACUOLAR SORTING PROTEIN 3"/>
    <property type="match status" value="1"/>
</dbReference>
<dbReference type="InterPro" id="IPR019453">
    <property type="entry name" value="VPS39/TGFA1_Znf"/>
</dbReference>
<evidence type="ECO:0000313" key="2">
    <source>
        <dbReference type="EMBL" id="KAK9806735.1"/>
    </source>
</evidence>
<gene>
    <name evidence="2" type="ORF">WJX72_000925</name>
</gene>
<dbReference type="PANTHER" id="PTHR12894">
    <property type="entry name" value="CNH DOMAIN CONTAINING"/>
    <property type="match status" value="1"/>
</dbReference>
<dbReference type="Proteomes" id="UP001489004">
    <property type="component" value="Unassembled WGS sequence"/>
</dbReference>
<dbReference type="EMBL" id="JALJOR010000013">
    <property type="protein sequence ID" value="KAK9806735.1"/>
    <property type="molecule type" value="Genomic_DNA"/>
</dbReference>
<sequence length="797" mass="86586">MQGVRVSLGARKHVGKKPINAICHLETAGRLAITCDGELVLLDHESLEGNRVPGIKGVTAIALDTKSGYPPRLAVASRTNKKSVRVLVYEVLAGADAASPFGSTALCIAQTELNEPLSVKAMAWLGKRIVVCTSLRYMLLQPFTGAYTQLFALPEDAPSPTLVVPIPSATLSLLLMDQVGIVIDASGHPTHSALTFPSAPTALAVAGLYVLAACEEGVHIYERSTASWVQSLPYPDGLRPAPGQQLLTAHNLKGTCVLVAGFRKIWMYKPIALDEQAREMLRARNFDQALQLANICAADGAPWAETAFAEAAFLLLEELRFQEAMDTLQRCSTSLFQPLELFPLFASYTAPWEPLLPSKQYWGLHSPLPSLDALVAQRRRVGPDADQELALQRVAKRCIAEYLLKVRTREGIDAPAGVDTLIVHLLADLGASGELEAFAGQPNAVAVEHVARSLTASGRHHALALLHAGAGRAAAALQIWKALEEGQLQESAGGLSRNAAQRAAVEHSARLLTDAHAVDVKVALAYLPWLLHASAEHSLHVLQARDLPVGQVLALLRPLSAKQSRLEGMRGKLQRHLEGSELYDMGVVLARLRDTPLWQEQVILHSKIGDHAAALRILALVIGDLAAAEAYCGQHGGQDSYLTLLDMLLQPGDLRPPMYVEACHLLAVQGADLDPLRVLDALSEAMPLSLAFPTLARMLRERIHRKRQGHVVRHLERAVNLSCAAERAELMCRRVVASEERACRACHTRISTKMFAVYPNGIVICYKCFRKGEAHIDPVTGRNFQQESLSSSETWPD</sequence>
<evidence type="ECO:0000313" key="3">
    <source>
        <dbReference type="Proteomes" id="UP001489004"/>
    </source>
</evidence>
<reference evidence="2 3" key="1">
    <citation type="journal article" date="2024" name="Nat. Commun.">
        <title>Phylogenomics reveals the evolutionary origins of lichenization in chlorophyte algae.</title>
        <authorList>
            <person name="Puginier C."/>
            <person name="Libourel C."/>
            <person name="Otte J."/>
            <person name="Skaloud P."/>
            <person name="Haon M."/>
            <person name="Grisel S."/>
            <person name="Petersen M."/>
            <person name="Berrin J.G."/>
            <person name="Delaux P.M."/>
            <person name="Dal Grande F."/>
            <person name="Keller J."/>
        </authorList>
    </citation>
    <scope>NUCLEOTIDE SEQUENCE [LARGE SCALE GENOMIC DNA]</scope>
    <source>
        <strain evidence="2 3">SAG 2043</strain>
    </source>
</reference>
<dbReference type="PROSITE" id="PS50219">
    <property type="entry name" value="CNH"/>
    <property type="match status" value="1"/>
</dbReference>